<dbReference type="PANTHER" id="PTHR21230:SF26">
    <property type="entry name" value="VESICLE TRANSPORT THROUGH INTERACTION WITH T-SNARES HOMOLOG 1A"/>
    <property type="match status" value="1"/>
</dbReference>
<dbReference type="SUPFAM" id="SSF58038">
    <property type="entry name" value="SNARE fusion complex"/>
    <property type="match status" value="1"/>
</dbReference>
<evidence type="ECO:0000313" key="11">
    <source>
        <dbReference type="EMBL" id="SCV67492.1"/>
    </source>
</evidence>
<dbReference type="InterPro" id="IPR038407">
    <property type="entry name" value="v-SNARE_N_sf"/>
</dbReference>
<dbReference type="GO" id="GO:0006896">
    <property type="term" value="P:Golgi to vacuole transport"/>
    <property type="evidence" value="ECO:0007669"/>
    <property type="project" value="TreeGrafter"/>
</dbReference>
<organism evidence="11 12">
    <name type="scientific">Microbotryum intermedium</name>
    <dbReference type="NCBI Taxonomy" id="269621"/>
    <lineage>
        <taxon>Eukaryota</taxon>
        <taxon>Fungi</taxon>
        <taxon>Dikarya</taxon>
        <taxon>Basidiomycota</taxon>
        <taxon>Pucciniomycotina</taxon>
        <taxon>Microbotryomycetes</taxon>
        <taxon>Microbotryales</taxon>
        <taxon>Microbotryaceae</taxon>
        <taxon>Microbotryum</taxon>
    </lineage>
</organism>
<dbReference type="Gene3D" id="1.20.58.400">
    <property type="entry name" value="t-snare proteins"/>
    <property type="match status" value="1"/>
</dbReference>
<dbReference type="GO" id="GO:0006886">
    <property type="term" value="P:intracellular protein transport"/>
    <property type="evidence" value="ECO:0007669"/>
    <property type="project" value="InterPro"/>
</dbReference>
<evidence type="ECO:0000256" key="3">
    <source>
        <dbReference type="ARBA" id="ARBA00022448"/>
    </source>
</evidence>
<dbReference type="OrthoDB" id="430637at2759"/>
<evidence type="ECO:0000256" key="7">
    <source>
        <dbReference type="ARBA" id="ARBA00023054"/>
    </source>
</evidence>
<reference evidence="12" key="1">
    <citation type="submission" date="2016-09" db="EMBL/GenBank/DDBJ databases">
        <authorList>
            <person name="Jeantristanb JTB J.-T."/>
            <person name="Ricardo R."/>
        </authorList>
    </citation>
    <scope>NUCLEOTIDE SEQUENCE [LARGE SCALE GENOMIC DNA]</scope>
</reference>
<dbReference type="EMBL" id="FMSP01000002">
    <property type="protein sequence ID" value="SCV67492.1"/>
    <property type="molecule type" value="Genomic_DNA"/>
</dbReference>
<dbReference type="Pfam" id="PF05008">
    <property type="entry name" value="V-SNARE"/>
    <property type="match status" value="1"/>
</dbReference>
<feature type="compositionally biased region" description="Polar residues" evidence="9">
    <location>
        <begin position="117"/>
        <end position="127"/>
    </location>
</feature>
<dbReference type="Gene3D" id="1.20.5.110">
    <property type="match status" value="1"/>
</dbReference>
<dbReference type="GO" id="GO:0000149">
    <property type="term" value="F:SNARE binding"/>
    <property type="evidence" value="ECO:0007669"/>
    <property type="project" value="TreeGrafter"/>
</dbReference>
<dbReference type="GO" id="GO:0048280">
    <property type="term" value="P:vesicle fusion with Golgi apparatus"/>
    <property type="evidence" value="ECO:0007669"/>
    <property type="project" value="TreeGrafter"/>
</dbReference>
<dbReference type="InterPro" id="IPR010989">
    <property type="entry name" value="SNARE"/>
</dbReference>
<dbReference type="InterPro" id="IPR007705">
    <property type="entry name" value="Vesicle_trsprt_v-SNARE_N"/>
</dbReference>
<feature type="compositionally biased region" description="Basic and acidic residues" evidence="9">
    <location>
        <begin position="95"/>
        <end position="111"/>
    </location>
</feature>
<proteinExistence type="inferred from homology"/>
<protein>
    <submittedName>
        <fullName evidence="11">BQ2448_5103 protein</fullName>
    </submittedName>
</protein>
<evidence type="ECO:0000256" key="2">
    <source>
        <dbReference type="ARBA" id="ARBA00006108"/>
    </source>
</evidence>
<feature type="region of interest" description="Disordered" evidence="9">
    <location>
        <begin position="90"/>
        <end position="140"/>
    </location>
</feature>
<evidence type="ECO:0000256" key="8">
    <source>
        <dbReference type="ARBA" id="ARBA00023136"/>
    </source>
</evidence>
<dbReference type="STRING" id="269621.A0A238F044"/>
<evidence type="ECO:0000256" key="6">
    <source>
        <dbReference type="ARBA" id="ARBA00022989"/>
    </source>
</evidence>
<dbReference type="GO" id="GO:0005484">
    <property type="term" value="F:SNAP receptor activity"/>
    <property type="evidence" value="ECO:0007669"/>
    <property type="project" value="TreeGrafter"/>
</dbReference>
<name>A0A238F044_9BASI</name>
<comment type="similarity">
    <text evidence="2">Belongs to the VTI1 family.</text>
</comment>
<dbReference type="GO" id="GO:0005789">
    <property type="term" value="C:endoplasmic reticulum membrane"/>
    <property type="evidence" value="ECO:0007669"/>
    <property type="project" value="TreeGrafter"/>
</dbReference>
<feature type="domain" description="Vesicle transport v-SNARE N-terminal" evidence="10">
    <location>
        <begin position="6"/>
        <end position="102"/>
    </location>
</feature>
<dbReference type="GO" id="GO:0031201">
    <property type="term" value="C:SNARE complex"/>
    <property type="evidence" value="ECO:0007669"/>
    <property type="project" value="TreeGrafter"/>
</dbReference>
<dbReference type="SUPFAM" id="SSF47661">
    <property type="entry name" value="t-snare proteins"/>
    <property type="match status" value="1"/>
</dbReference>
<keyword evidence="5" id="KW-0653">Protein transport</keyword>
<accession>A0A238F044</accession>
<dbReference type="FunFam" id="1.20.5.110:FF:000002">
    <property type="entry name" value="Vesicle transport through interaction with t-SNAREsB"/>
    <property type="match status" value="1"/>
</dbReference>
<dbReference type="AlphaFoldDB" id="A0A238F044"/>
<dbReference type="GO" id="GO:0006891">
    <property type="term" value="P:intra-Golgi vesicle-mediated transport"/>
    <property type="evidence" value="ECO:0007669"/>
    <property type="project" value="TreeGrafter"/>
</dbReference>
<keyword evidence="3" id="KW-0813">Transport</keyword>
<dbReference type="Pfam" id="PF12352">
    <property type="entry name" value="V-SNARE_C"/>
    <property type="match status" value="1"/>
</dbReference>
<dbReference type="GO" id="GO:0005794">
    <property type="term" value="C:Golgi apparatus"/>
    <property type="evidence" value="ECO:0007669"/>
    <property type="project" value="TreeGrafter"/>
</dbReference>
<dbReference type="Proteomes" id="UP000198372">
    <property type="component" value="Unassembled WGS sequence"/>
</dbReference>
<keyword evidence="7" id="KW-0175">Coiled coil</keyword>
<evidence type="ECO:0000256" key="4">
    <source>
        <dbReference type="ARBA" id="ARBA00022692"/>
    </source>
</evidence>
<evidence type="ECO:0000256" key="9">
    <source>
        <dbReference type="SAM" id="MobiDB-lite"/>
    </source>
</evidence>
<keyword evidence="6" id="KW-1133">Transmembrane helix</keyword>
<comment type="subcellular location">
    <subcellularLocation>
        <location evidence="1">Membrane</location>
        <topology evidence="1">Single-pass type IV membrane protein</topology>
    </subcellularLocation>
</comment>
<sequence>MNTTSSPIFDEYAQDLLTLLTSIRNQLEGAVRQAKGESLFQDDRRALLSRLERELDESDEIIGQMEIEVQTQLHQADKQDLQAKLKAHVSSLSRTRQEIKQLESTTDRDDLLSTTSNPHTTLPITSETSDDPLRSNSPSAHAQRIALMSTTDQLSQGQKRLQESHRVALETEDLGAGILRDLRGQRDVLQHARDGLYETDGSIDRASNTIGKMVRIMHQQKAVTYAIIGVLVFLMSVTA</sequence>
<evidence type="ECO:0000256" key="5">
    <source>
        <dbReference type="ARBA" id="ARBA00022927"/>
    </source>
</evidence>
<evidence type="ECO:0000313" key="12">
    <source>
        <dbReference type="Proteomes" id="UP000198372"/>
    </source>
</evidence>
<dbReference type="GO" id="GO:0005829">
    <property type="term" value="C:cytosol"/>
    <property type="evidence" value="ECO:0007669"/>
    <property type="project" value="GOC"/>
</dbReference>
<dbReference type="PANTHER" id="PTHR21230">
    <property type="entry name" value="VESICLE TRANSPORT V-SNARE PROTEIN VTI1-RELATED"/>
    <property type="match status" value="1"/>
</dbReference>
<evidence type="ECO:0000259" key="10">
    <source>
        <dbReference type="Pfam" id="PF05008"/>
    </source>
</evidence>
<dbReference type="GO" id="GO:0016236">
    <property type="term" value="P:macroautophagy"/>
    <property type="evidence" value="ECO:0007669"/>
    <property type="project" value="TreeGrafter"/>
</dbReference>
<gene>
    <name evidence="11" type="ORF">BQ2448_5103</name>
</gene>
<dbReference type="CDD" id="cd15862">
    <property type="entry name" value="SNARE_Vti1"/>
    <property type="match status" value="1"/>
</dbReference>
<dbReference type="GO" id="GO:0042147">
    <property type="term" value="P:retrograde transport, endosome to Golgi"/>
    <property type="evidence" value="ECO:0007669"/>
    <property type="project" value="TreeGrafter"/>
</dbReference>
<keyword evidence="4" id="KW-0812">Transmembrane</keyword>
<keyword evidence="12" id="KW-1185">Reference proteome</keyword>
<dbReference type="GO" id="GO:0012507">
    <property type="term" value="C:ER to Golgi transport vesicle membrane"/>
    <property type="evidence" value="ECO:0007669"/>
    <property type="project" value="TreeGrafter"/>
</dbReference>
<evidence type="ECO:0000256" key="1">
    <source>
        <dbReference type="ARBA" id="ARBA00004211"/>
    </source>
</evidence>
<keyword evidence="8" id="KW-0472">Membrane</keyword>
<dbReference type="GO" id="GO:0031902">
    <property type="term" value="C:late endosome membrane"/>
    <property type="evidence" value="ECO:0007669"/>
    <property type="project" value="TreeGrafter"/>
</dbReference>